<comment type="caution">
    <text evidence="6">The sequence shown here is derived from an EMBL/GenBank/DDBJ whole genome shotgun (WGS) entry which is preliminary data.</text>
</comment>
<dbReference type="Gene3D" id="3.40.190.290">
    <property type="match status" value="1"/>
</dbReference>
<dbReference type="InterPro" id="IPR005119">
    <property type="entry name" value="LysR_subst-bd"/>
</dbReference>
<dbReference type="InterPro" id="IPR036390">
    <property type="entry name" value="WH_DNA-bd_sf"/>
</dbReference>
<dbReference type="GO" id="GO:0043565">
    <property type="term" value="F:sequence-specific DNA binding"/>
    <property type="evidence" value="ECO:0007669"/>
    <property type="project" value="TreeGrafter"/>
</dbReference>
<dbReference type="EMBL" id="QVXO01000072">
    <property type="protein sequence ID" value="RPJ88249.1"/>
    <property type="molecule type" value="Genomic_DNA"/>
</dbReference>
<evidence type="ECO:0000256" key="4">
    <source>
        <dbReference type="ARBA" id="ARBA00023163"/>
    </source>
</evidence>
<keyword evidence="4" id="KW-0804">Transcription</keyword>
<dbReference type="GO" id="GO:0006351">
    <property type="term" value="P:DNA-templated transcription"/>
    <property type="evidence" value="ECO:0007669"/>
    <property type="project" value="TreeGrafter"/>
</dbReference>
<dbReference type="AlphaFoldDB" id="A0A424W4N5"/>
<dbReference type="PROSITE" id="PS50931">
    <property type="entry name" value="HTH_LYSR"/>
    <property type="match status" value="1"/>
</dbReference>
<keyword evidence="2" id="KW-0805">Transcription regulation</keyword>
<keyword evidence="3" id="KW-0238">DNA-binding</keyword>
<dbReference type="CDD" id="cd08475">
    <property type="entry name" value="PBP2_CrgA_like_6"/>
    <property type="match status" value="1"/>
</dbReference>
<dbReference type="FunFam" id="1.10.10.10:FF:000001">
    <property type="entry name" value="LysR family transcriptional regulator"/>
    <property type="match status" value="1"/>
</dbReference>
<dbReference type="SUPFAM" id="SSF46785">
    <property type="entry name" value="Winged helix' DNA-binding domain"/>
    <property type="match status" value="1"/>
</dbReference>
<dbReference type="OrthoDB" id="9110639at2"/>
<dbReference type="InterPro" id="IPR036388">
    <property type="entry name" value="WH-like_DNA-bd_sf"/>
</dbReference>
<accession>A0A424W4N5</accession>
<organism evidence="6 7">
    <name type="scientific">Alcaligenes xylosoxydans xylosoxydans</name>
    <name type="common">Achromobacter xylosoxidans</name>
    <dbReference type="NCBI Taxonomy" id="85698"/>
    <lineage>
        <taxon>Bacteria</taxon>
        <taxon>Pseudomonadati</taxon>
        <taxon>Pseudomonadota</taxon>
        <taxon>Betaproteobacteria</taxon>
        <taxon>Burkholderiales</taxon>
        <taxon>Alcaligenaceae</taxon>
        <taxon>Achromobacter</taxon>
    </lineage>
</organism>
<reference evidence="6 7" key="1">
    <citation type="submission" date="2018-08" db="EMBL/GenBank/DDBJ databases">
        <title>Achromobacter xylosoxidans Genome sequencing and assembly.</title>
        <authorList>
            <person name="Wang R."/>
            <person name="Rensing C."/>
            <person name="Li Y."/>
        </authorList>
    </citation>
    <scope>NUCLEOTIDE SEQUENCE [LARGE SCALE GENOMIC DNA]</scope>
    <source>
        <strain evidence="6 7">GD003A</strain>
    </source>
</reference>
<dbReference type="SUPFAM" id="SSF53850">
    <property type="entry name" value="Periplasmic binding protein-like II"/>
    <property type="match status" value="1"/>
</dbReference>
<dbReference type="Gene3D" id="1.10.10.10">
    <property type="entry name" value="Winged helix-like DNA-binding domain superfamily/Winged helix DNA-binding domain"/>
    <property type="match status" value="1"/>
</dbReference>
<dbReference type="GO" id="GO:0003700">
    <property type="term" value="F:DNA-binding transcription factor activity"/>
    <property type="evidence" value="ECO:0007669"/>
    <property type="project" value="InterPro"/>
</dbReference>
<protein>
    <submittedName>
        <fullName evidence="6">LysR family transcriptional regulator</fullName>
    </submittedName>
</protein>
<evidence type="ECO:0000256" key="2">
    <source>
        <dbReference type="ARBA" id="ARBA00023015"/>
    </source>
</evidence>
<dbReference type="Pfam" id="PF00126">
    <property type="entry name" value="HTH_1"/>
    <property type="match status" value="1"/>
</dbReference>
<dbReference type="PRINTS" id="PR00039">
    <property type="entry name" value="HTHLYSR"/>
</dbReference>
<evidence type="ECO:0000256" key="1">
    <source>
        <dbReference type="ARBA" id="ARBA00009437"/>
    </source>
</evidence>
<evidence type="ECO:0000256" key="3">
    <source>
        <dbReference type="ARBA" id="ARBA00023125"/>
    </source>
</evidence>
<dbReference type="Proteomes" id="UP000285324">
    <property type="component" value="Unassembled WGS sequence"/>
</dbReference>
<proteinExistence type="inferred from homology"/>
<evidence type="ECO:0000259" key="5">
    <source>
        <dbReference type="PROSITE" id="PS50931"/>
    </source>
</evidence>
<comment type="similarity">
    <text evidence="1">Belongs to the LysR transcriptional regulatory family.</text>
</comment>
<dbReference type="Pfam" id="PF03466">
    <property type="entry name" value="LysR_substrate"/>
    <property type="match status" value="1"/>
</dbReference>
<dbReference type="InterPro" id="IPR058163">
    <property type="entry name" value="LysR-type_TF_proteobact-type"/>
</dbReference>
<dbReference type="PANTHER" id="PTHR30537:SF5">
    <property type="entry name" value="HTH-TYPE TRANSCRIPTIONAL ACTIVATOR TTDR-RELATED"/>
    <property type="match status" value="1"/>
</dbReference>
<name>A0A424W4N5_ALCXX</name>
<gene>
    <name evidence="6" type="ORF">DY367_28835</name>
</gene>
<evidence type="ECO:0000313" key="7">
    <source>
        <dbReference type="Proteomes" id="UP000285324"/>
    </source>
</evidence>
<sequence length="302" mass="32465">MIPSERLKGIEAFVTTADAGSFTAAADRLHLTASAVGKSVARLEARLRTRLFERSTRRLALTDAGSAYYRTCVRVLAELQDAEAVLAAQRQEPAGRLRLDLPATFGRRVALPLLLQFAKRHPLLRAQVSFTDRHVDLAGEGIDVAVRIGGPQQWAPGLGHRYLGSERVIFCASPQYLAQRGTPLTADDLAQHDAVAYGRADGEPPVWRIAQDAGPASLRPIDGVMLLDSAEAQVDAVAAGFGIAQLATWLAADALRDGRVVEVLPQLATEGLPLYLAWPLGKQLLPKVDAVVEMLGESLSIV</sequence>
<dbReference type="RefSeq" id="WP_118934648.1">
    <property type="nucleotide sequence ID" value="NZ_CP061008.1"/>
</dbReference>
<dbReference type="InterPro" id="IPR000847">
    <property type="entry name" value="LysR_HTH_N"/>
</dbReference>
<evidence type="ECO:0000313" key="6">
    <source>
        <dbReference type="EMBL" id="RPJ88249.1"/>
    </source>
</evidence>
<feature type="domain" description="HTH lysR-type" evidence="5">
    <location>
        <begin position="5"/>
        <end position="62"/>
    </location>
</feature>
<dbReference type="PANTHER" id="PTHR30537">
    <property type="entry name" value="HTH-TYPE TRANSCRIPTIONAL REGULATOR"/>
    <property type="match status" value="1"/>
</dbReference>